<comment type="caution">
    <text evidence="2">The sequence shown here is derived from an EMBL/GenBank/DDBJ whole genome shotgun (WGS) entry which is preliminary data.</text>
</comment>
<reference evidence="2" key="1">
    <citation type="journal article" date="2020" name="bioRxiv">
        <title>Comparative genomics of Chlamydomonas.</title>
        <authorList>
            <person name="Craig R.J."/>
            <person name="Hasan A.R."/>
            <person name="Ness R.W."/>
            <person name="Keightley P.D."/>
        </authorList>
    </citation>
    <scope>NUCLEOTIDE SEQUENCE</scope>
    <source>
        <strain evidence="2">SAG 7.73</strain>
    </source>
</reference>
<feature type="region of interest" description="Disordered" evidence="1">
    <location>
        <begin position="138"/>
        <end position="160"/>
    </location>
</feature>
<gene>
    <name evidence="2" type="ORF">HXX76_002843</name>
</gene>
<feature type="region of interest" description="Disordered" evidence="1">
    <location>
        <begin position="65"/>
        <end position="92"/>
    </location>
</feature>
<evidence type="ECO:0000313" key="3">
    <source>
        <dbReference type="Proteomes" id="UP000650467"/>
    </source>
</evidence>
<protein>
    <submittedName>
        <fullName evidence="2">Uncharacterized protein</fullName>
    </submittedName>
</protein>
<sequence>MHPVEDKVQGLYREAARAYGRDMAAGGGAAHIQQQLVNHLVGGQVAAIVKRVRDAVTDRSRWEDAAASAGPAAGTGGTGGRHAGVARGGRRASTGAVEPLAGLILTMPYVLWECYEYPAALGLAPRLRKEDFTTEFDRQYSSRARSPTSPTSPIGSRSSGSINAIGAAGTAAAAAATQPAQQQQQQQQLGIARSVSGASSGAGAGGSSTSTTTGGAKAAAECALTEVFRSLVPGREQGLGWLAAELAEVVAALTVEVVVETVATSAPLPSGPALAAPGPPGPAAALVLWPLKYSRQRQQIHSFCIRVDQRAPALHMAWVLGNSDMLVNEALGAAAAAAAAAAGGAGAPPLPAPMGH</sequence>
<accession>A0A835TC58</accession>
<feature type="compositionally biased region" description="Low complexity" evidence="1">
    <location>
        <begin position="141"/>
        <end position="153"/>
    </location>
</feature>
<evidence type="ECO:0000256" key="1">
    <source>
        <dbReference type="SAM" id="MobiDB-lite"/>
    </source>
</evidence>
<keyword evidence="3" id="KW-1185">Reference proteome</keyword>
<dbReference type="AlphaFoldDB" id="A0A835TC58"/>
<dbReference type="Proteomes" id="UP000650467">
    <property type="component" value="Unassembled WGS sequence"/>
</dbReference>
<feature type="region of interest" description="Disordered" evidence="1">
    <location>
        <begin position="176"/>
        <end position="214"/>
    </location>
</feature>
<organism evidence="2 3">
    <name type="scientific">Chlamydomonas incerta</name>
    <dbReference type="NCBI Taxonomy" id="51695"/>
    <lineage>
        <taxon>Eukaryota</taxon>
        <taxon>Viridiplantae</taxon>
        <taxon>Chlorophyta</taxon>
        <taxon>core chlorophytes</taxon>
        <taxon>Chlorophyceae</taxon>
        <taxon>CS clade</taxon>
        <taxon>Chlamydomonadales</taxon>
        <taxon>Chlamydomonadaceae</taxon>
        <taxon>Chlamydomonas</taxon>
    </lineage>
</organism>
<name>A0A835TC58_CHLIN</name>
<proteinExistence type="predicted"/>
<feature type="compositionally biased region" description="Gly residues" evidence="1">
    <location>
        <begin position="73"/>
        <end position="82"/>
    </location>
</feature>
<feature type="compositionally biased region" description="Low complexity" evidence="1">
    <location>
        <begin position="176"/>
        <end position="199"/>
    </location>
</feature>
<dbReference type="EMBL" id="JAEHOC010000004">
    <property type="protein sequence ID" value="KAG2442762.1"/>
    <property type="molecule type" value="Genomic_DNA"/>
</dbReference>
<evidence type="ECO:0000313" key="2">
    <source>
        <dbReference type="EMBL" id="KAG2442762.1"/>
    </source>
</evidence>